<proteinExistence type="predicted"/>
<sequence>MGSNTAANYYIDTSVVKSACKDDFEKIDKACKPEEEKSDKKKYPALRKILGEKRVAKLDGMAEKVKKEHGHQSSDKNAWMASHCDGLWVKPNAKNAAEEISEFNQMLSEMSDDLGAALSEKILPIVKEATTDAIMEKMIGTGVEALAKKGLAKFVPVLGWGLTALDAVDAALAVKDIKSIVSVFEEAQNELKSLGDNMQNKTPTDIMANGMGVLSRINPCTRARRCLLVPYKNTINPLSMKGEGCCPGQTGHHVIPDEAARACDDYSYNGAPTMCVEGTNGGNGTHGKAHDALLERVENFKNGNVFSGPRENTSYEKMRDMGIGGVQETFPESKCDEKCLGAQLDAYYKTKCNKAMPLAAGKRAPKHTTYTPMPGLL</sequence>
<dbReference type="RefSeq" id="WP_141354958.1">
    <property type="nucleotide sequence ID" value="NZ_BJNV01000108.1"/>
</dbReference>
<accession>A0A4Y4D316</accession>
<organism evidence="2 3">
    <name type="scientific">Zoogloea ramigera</name>
    <dbReference type="NCBI Taxonomy" id="350"/>
    <lineage>
        <taxon>Bacteria</taxon>
        <taxon>Pseudomonadati</taxon>
        <taxon>Pseudomonadota</taxon>
        <taxon>Betaproteobacteria</taxon>
        <taxon>Rhodocyclales</taxon>
        <taxon>Zoogloeaceae</taxon>
        <taxon>Zoogloea</taxon>
    </lineage>
</organism>
<name>A0A4Y4D316_ZOORA</name>
<dbReference type="EMBL" id="BJNV01000108">
    <property type="protein sequence ID" value="GEC97657.1"/>
    <property type="molecule type" value="Genomic_DNA"/>
</dbReference>
<keyword evidence="3" id="KW-1185">Reference proteome</keyword>
<dbReference type="InterPro" id="IPR028917">
    <property type="entry name" value="Tox-GHH2_domain"/>
</dbReference>
<dbReference type="Pfam" id="PF15635">
    <property type="entry name" value="Tox-GHH2"/>
    <property type="match status" value="1"/>
</dbReference>
<evidence type="ECO:0000259" key="1">
    <source>
        <dbReference type="Pfam" id="PF15635"/>
    </source>
</evidence>
<evidence type="ECO:0000313" key="2">
    <source>
        <dbReference type="EMBL" id="GEC97657.1"/>
    </source>
</evidence>
<dbReference type="OrthoDB" id="272411at2"/>
<dbReference type="AlphaFoldDB" id="A0A4Y4D316"/>
<protein>
    <recommendedName>
        <fullName evidence="1">Tox-GHH2 domain-containing protein</fullName>
    </recommendedName>
</protein>
<gene>
    <name evidence="2" type="ORF">ZRA01_37300</name>
</gene>
<dbReference type="Proteomes" id="UP000318422">
    <property type="component" value="Unassembled WGS sequence"/>
</dbReference>
<feature type="domain" description="Tox-GHH2" evidence="1">
    <location>
        <begin position="248"/>
        <end position="347"/>
    </location>
</feature>
<evidence type="ECO:0000313" key="3">
    <source>
        <dbReference type="Proteomes" id="UP000318422"/>
    </source>
</evidence>
<comment type="caution">
    <text evidence="2">The sequence shown here is derived from an EMBL/GenBank/DDBJ whole genome shotgun (WGS) entry which is preliminary data.</text>
</comment>
<reference evidence="2 3" key="1">
    <citation type="submission" date="2019-06" db="EMBL/GenBank/DDBJ databases">
        <title>Whole genome shotgun sequence of Zoogloea ramigera NBRC 15342.</title>
        <authorList>
            <person name="Hosoyama A."/>
            <person name="Uohara A."/>
            <person name="Ohji S."/>
            <person name="Ichikawa N."/>
        </authorList>
    </citation>
    <scope>NUCLEOTIDE SEQUENCE [LARGE SCALE GENOMIC DNA]</scope>
    <source>
        <strain evidence="2 3">NBRC 15342</strain>
    </source>
</reference>